<sequence length="527" mass="55946">MGDIGGASARLVEAGRPLPDEAVADFLSRFPLGVCISAIGSGDLAGDDLEILCKALEMVFETGHGMSLLSATPGYVAKALTASHSAIRRLGARQIVRIMGVDLDAQTAQRLAEALLVAIQDDDMEVASASALGFRELFSKWQSALFQSGSTSSQLREIVSSHSDVVRIRALELVLMIAGQSQEGQQVVDSAGFLDPLLAELDHYDDPLSCLAAWSLFQELAGNRQGAVVSPAFWSSVLQAIGPRFVRLLHDSRDTVLITGAIRVAGHVLGLAAEAGEALCSAFLQEAMTILERDDSDVELASTVFDAIGQLGVRRPGAEIVVANACGVLALVLDTALSPRTPKQVRISALHALATIVGAERIKAGDQQETALLSAECEQQLEVSIHGAAAAIGRVASPGEVFWDLLQPPIVEVRLPLYRLLSSLAIREWCASFICIHQPLLNHITTPGSEVEREACEWRHTCVTALVATARRACAETMATENVNAVQQPSLVAALPLLEAALVAGVFGSVAAERGMHETHLIATRSR</sequence>
<dbReference type="Pfam" id="PF10508">
    <property type="entry name" value="Proteasom_PSMB"/>
    <property type="match status" value="1"/>
</dbReference>
<evidence type="ECO:0000313" key="2">
    <source>
        <dbReference type="Proteomes" id="UP000708148"/>
    </source>
</evidence>
<dbReference type="SUPFAM" id="SSF48371">
    <property type="entry name" value="ARM repeat"/>
    <property type="match status" value="1"/>
</dbReference>
<dbReference type="Gene3D" id="1.25.10.10">
    <property type="entry name" value="Leucine-rich Repeat Variant"/>
    <property type="match status" value="1"/>
</dbReference>
<proteinExistence type="predicted"/>
<organism evidence="1 2">
    <name type="scientific">Ostreobium quekettii</name>
    <dbReference type="NCBI Taxonomy" id="121088"/>
    <lineage>
        <taxon>Eukaryota</taxon>
        <taxon>Viridiplantae</taxon>
        <taxon>Chlorophyta</taxon>
        <taxon>core chlorophytes</taxon>
        <taxon>Ulvophyceae</taxon>
        <taxon>TCBD clade</taxon>
        <taxon>Bryopsidales</taxon>
        <taxon>Ostreobineae</taxon>
        <taxon>Ostreobiaceae</taxon>
        <taxon>Ostreobium</taxon>
    </lineage>
</organism>
<dbReference type="InterPro" id="IPR019538">
    <property type="entry name" value="PSMD5"/>
</dbReference>
<dbReference type="GO" id="GO:0043248">
    <property type="term" value="P:proteasome assembly"/>
    <property type="evidence" value="ECO:0007669"/>
    <property type="project" value="InterPro"/>
</dbReference>
<dbReference type="OrthoDB" id="10250600at2759"/>
<protein>
    <submittedName>
        <fullName evidence="1">Uncharacterized protein</fullName>
    </submittedName>
</protein>
<name>A0A8S1JA80_9CHLO</name>
<reference evidence="1" key="1">
    <citation type="submission" date="2020-12" db="EMBL/GenBank/DDBJ databases">
        <authorList>
            <person name="Iha C."/>
        </authorList>
    </citation>
    <scope>NUCLEOTIDE SEQUENCE</scope>
</reference>
<keyword evidence="2" id="KW-1185">Reference proteome</keyword>
<dbReference type="InterPro" id="IPR011989">
    <property type="entry name" value="ARM-like"/>
</dbReference>
<dbReference type="PANTHER" id="PTHR13554">
    <property type="entry name" value="26S PROTEASOME NON-ATPASE REGULATORY SUBUNIT 5-RELATED"/>
    <property type="match status" value="1"/>
</dbReference>
<evidence type="ECO:0000313" key="1">
    <source>
        <dbReference type="EMBL" id="CAD7704372.1"/>
    </source>
</evidence>
<dbReference type="PANTHER" id="PTHR13554:SF10">
    <property type="entry name" value="26S PROTEASOME NON-ATPASE REGULATORY SUBUNIT 5"/>
    <property type="match status" value="1"/>
</dbReference>
<dbReference type="AlphaFoldDB" id="A0A8S1JA80"/>
<gene>
    <name evidence="1" type="ORF">OSTQU699_LOCUS9727</name>
</gene>
<dbReference type="GO" id="GO:0005829">
    <property type="term" value="C:cytosol"/>
    <property type="evidence" value="ECO:0007669"/>
    <property type="project" value="TreeGrafter"/>
</dbReference>
<comment type="caution">
    <text evidence="1">The sequence shown here is derived from an EMBL/GenBank/DDBJ whole genome shotgun (WGS) entry which is preliminary data.</text>
</comment>
<accession>A0A8S1JA80</accession>
<dbReference type="Proteomes" id="UP000708148">
    <property type="component" value="Unassembled WGS sequence"/>
</dbReference>
<dbReference type="InterPro" id="IPR016024">
    <property type="entry name" value="ARM-type_fold"/>
</dbReference>
<dbReference type="EMBL" id="CAJHUC010002788">
    <property type="protein sequence ID" value="CAD7704372.1"/>
    <property type="molecule type" value="Genomic_DNA"/>
</dbReference>